<comment type="similarity">
    <text evidence="1">Belongs to the methyltransferase superfamily. LaeA methyltransferase family.</text>
</comment>
<dbReference type="InterPro" id="IPR029063">
    <property type="entry name" value="SAM-dependent_MTases_sf"/>
</dbReference>
<evidence type="ECO:0000313" key="3">
    <source>
        <dbReference type="Proteomes" id="UP001152049"/>
    </source>
</evidence>
<dbReference type="PANTHER" id="PTHR43591:SF24">
    <property type="entry name" value="2-METHOXY-6-POLYPRENYL-1,4-BENZOQUINOL METHYLASE, MITOCHONDRIAL"/>
    <property type="match status" value="1"/>
</dbReference>
<gene>
    <name evidence="2" type="ORF">NW762_013131</name>
</gene>
<evidence type="ECO:0008006" key="4">
    <source>
        <dbReference type="Google" id="ProtNLM"/>
    </source>
</evidence>
<comment type="caution">
    <text evidence="2">The sequence shown here is derived from an EMBL/GenBank/DDBJ whole genome shotgun (WGS) entry which is preliminary data.</text>
</comment>
<dbReference type="Proteomes" id="UP001152049">
    <property type="component" value="Unassembled WGS sequence"/>
</dbReference>
<keyword evidence="3" id="KW-1185">Reference proteome</keyword>
<dbReference type="CDD" id="cd02440">
    <property type="entry name" value="AdoMet_MTases"/>
    <property type="match status" value="1"/>
</dbReference>
<protein>
    <recommendedName>
        <fullName evidence="4">Methyltransferase</fullName>
    </recommendedName>
</protein>
<dbReference type="PANTHER" id="PTHR43591">
    <property type="entry name" value="METHYLTRANSFERASE"/>
    <property type="match status" value="1"/>
</dbReference>
<reference evidence="2" key="1">
    <citation type="submission" date="2022-09" db="EMBL/GenBank/DDBJ databases">
        <title>Fusarium specimens isolated from Avocado Roots.</title>
        <authorList>
            <person name="Stajich J."/>
            <person name="Roper C."/>
            <person name="Heimlech-Rivalta G."/>
        </authorList>
    </citation>
    <scope>NUCLEOTIDE SEQUENCE</scope>
    <source>
        <strain evidence="2">CF00136</strain>
    </source>
</reference>
<name>A0A9W8RML1_9HYPO</name>
<dbReference type="AlphaFoldDB" id="A0A9W8RML1"/>
<evidence type="ECO:0000313" key="2">
    <source>
        <dbReference type="EMBL" id="KAJ4247456.1"/>
    </source>
</evidence>
<accession>A0A9W8RML1</accession>
<dbReference type="OrthoDB" id="2013972at2759"/>
<proteinExistence type="inferred from homology"/>
<dbReference type="Gene3D" id="3.40.50.150">
    <property type="entry name" value="Vaccinia Virus protein VP39"/>
    <property type="match status" value="1"/>
</dbReference>
<dbReference type="GO" id="GO:0008168">
    <property type="term" value="F:methyltransferase activity"/>
    <property type="evidence" value="ECO:0007669"/>
    <property type="project" value="TreeGrafter"/>
</dbReference>
<dbReference type="EMBL" id="JAOQAZ010000039">
    <property type="protein sequence ID" value="KAJ4247456.1"/>
    <property type="molecule type" value="Genomic_DNA"/>
</dbReference>
<dbReference type="Pfam" id="PF13489">
    <property type="entry name" value="Methyltransf_23"/>
    <property type="match status" value="1"/>
</dbReference>
<sequence>MTFNDKLGLSPPNSSKSSAKRVLDLGTGTGIWAIDYADEHPQAEVIGIDLSPIQPDFVPPNVRFIIDDIDEDWNYGEKFDYVHSRMMMFSIKDWETYIRKIFESLAPGGYIEIQETDGMICSDDGSLKQDHALSKWCKLLGEAFTKLGSTSIEFDRIKTIMAEVGFTDIVDTRFKWPINPWPKNKRYKELGTWNNYNGSGAIDSLTMGSFTRAHGWTHDEVVMFLVDVRKDMNNSRIHAYNPICSIHARKPSV</sequence>
<evidence type="ECO:0000256" key="1">
    <source>
        <dbReference type="ARBA" id="ARBA00038158"/>
    </source>
</evidence>
<dbReference type="SUPFAM" id="SSF53335">
    <property type="entry name" value="S-adenosyl-L-methionine-dependent methyltransferases"/>
    <property type="match status" value="1"/>
</dbReference>
<organism evidence="2 3">
    <name type="scientific">Fusarium torreyae</name>
    <dbReference type="NCBI Taxonomy" id="1237075"/>
    <lineage>
        <taxon>Eukaryota</taxon>
        <taxon>Fungi</taxon>
        <taxon>Dikarya</taxon>
        <taxon>Ascomycota</taxon>
        <taxon>Pezizomycotina</taxon>
        <taxon>Sordariomycetes</taxon>
        <taxon>Hypocreomycetidae</taxon>
        <taxon>Hypocreales</taxon>
        <taxon>Nectriaceae</taxon>
        <taxon>Fusarium</taxon>
    </lineage>
</organism>